<dbReference type="SUPFAM" id="SSF51735">
    <property type="entry name" value="NAD(P)-binding Rossmann-fold domains"/>
    <property type="match status" value="1"/>
</dbReference>
<dbReference type="InterPro" id="IPR050223">
    <property type="entry name" value="D-isomer_2-hydroxyacid_DH"/>
</dbReference>
<dbReference type="PROSITE" id="PS00671">
    <property type="entry name" value="D_2_HYDROXYACID_DH_3"/>
    <property type="match status" value="1"/>
</dbReference>
<dbReference type="Pfam" id="PF00389">
    <property type="entry name" value="2-Hacid_dh"/>
    <property type="match status" value="1"/>
</dbReference>
<gene>
    <name evidence="7" type="ORF">A2989_05250</name>
</gene>
<reference evidence="7 8" key="1">
    <citation type="journal article" date="2016" name="Nat. Commun.">
        <title>Thousands of microbial genomes shed light on interconnected biogeochemical processes in an aquifer system.</title>
        <authorList>
            <person name="Anantharaman K."/>
            <person name="Brown C.T."/>
            <person name="Hug L.A."/>
            <person name="Sharon I."/>
            <person name="Castelle C.J."/>
            <person name="Probst A.J."/>
            <person name="Thomas B.C."/>
            <person name="Singh A."/>
            <person name="Wilkins M.J."/>
            <person name="Karaoz U."/>
            <person name="Brodie E.L."/>
            <person name="Williams K.H."/>
            <person name="Hubbard S.S."/>
            <person name="Banfield J.F."/>
        </authorList>
    </citation>
    <scope>NUCLEOTIDE SEQUENCE [LARGE SCALE GENOMIC DNA]</scope>
</reference>
<evidence type="ECO:0000259" key="6">
    <source>
        <dbReference type="Pfam" id="PF02826"/>
    </source>
</evidence>
<dbReference type="Proteomes" id="UP000177080">
    <property type="component" value="Unassembled WGS sequence"/>
</dbReference>
<feature type="domain" description="D-isomer specific 2-hydroxyacid dehydrogenase catalytic" evidence="5">
    <location>
        <begin position="38"/>
        <end position="301"/>
    </location>
</feature>
<dbReference type="PANTHER" id="PTHR10996">
    <property type="entry name" value="2-HYDROXYACID DEHYDROGENASE-RELATED"/>
    <property type="match status" value="1"/>
</dbReference>
<dbReference type="InterPro" id="IPR029752">
    <property type="entry name" value="D-isomer_DH_CS1"/>
</dbReference>
<dbReference type="FunFam" id="3.40.50.720:FF:000203">
    <property type="entry name" value="D-3-phosphoglycerate dehydrogenase (SerA)"/>
    <property type="match status" value="1"/>
</dbReference>
<comment type="similarity">
    <text evidence="1 4">Belongs to the D-isomer specific 2-hydroxyacid dehydrogenase family.</text>
</comment>
<dbReference type="Gene3D" id="3.40.50.720">
    <property type="entry name" value="NAD(P)-binding Rossmann-like Domain"/>
    <property type="match status" value="2"/>
</dbReference>
<evidence type="ECO:0000313" key="8">
    <source>
        <dbReference type="Proteomes" id="UP000177080"/>
    </source>
</evidence>
<dbReference type="AlphaFoldDB" id="A0A1F4ZET9"/>
<dbReference type="GO" id="GO:0030267">
    <property type="term" value="F:glyoxylate reductase (NADPH) activity"/>
    <property type="evidence" value="ECO:0007669"/>
    <property type="project" value="TreeGrafter"/>
</dbReference>
<dbReference type="CDD" id="cd05301">
    <property type="entry name" value="GDH"/>
    <property type="match status" value="1"/>
</dbReference>
<dbReference type="SUPFAM" id="SSF52283">
    <property type="entry name" value="Formate/glycerate dehydrogenase catalytic domain-like"/>
    <property type="match status" value="1"/>
</dbReference>
<dbReference type="EMBL" id="MEXN01000001">
    <property type="protein sequence ID" value="OGD04406.1"/>
    <property type="molecule type" value="Genomic_DNA"/>
</dbReference>
<dbReference type="PROSITE" id="PS00065">
    <property type="entry name" value="D_2_HYDROXYACID_DH_1"/>
    <property type="match status" value="1"/>
</dbReference>
<dbReference type="Pfam" id="PF02826">
    <property type="entry name" value="2-Hacid_dh_C"/>
    <property type="match status" value="1"/>
</dbReference>
<dbReference type="GO" id="GO:0016618">
    <property type="term" value="F:hydroxypyruvate reductase [NAD(P)H] activity"/>
    <property type="evidence" value="ECO:0007669"/>
    <property type="project" value="TreeGrafter"/>
</dbReference>
<dbReference type="PROSITE" id="PS00670">
    <property type="entry name" value="D_2_HYDROXYACID_DH_2"/>
    <property type="match status" value="1"/>
</dbReference>
<evidence type="ECO:0008006" key="9">
    <source>
        <dbReference type="Google" id="ProtNLM"/>
    </source>
</evidence>
<evidence type="ECO:0000259" key="5">
    <source>
        <dbReference type="Pfam" id="PF00389"/>
    </source>
</evidence>
<dbReference type="InterPro" id="IPR006140">
    <property type="entry name" value="D-isomer_DH_NAD-bd"/>
</dbReference>
<protein>
    <recommendedName>
        <fullName evidence="9">D-glycerate dehydrogenase</fullName>
    </recommendedName>
</protein>
<sequence>MARVFVTRKLPFWEEISKPLFDGGHEVVFGKSEQLDDSFEGLLCLLTDRIDKDLLGRAKSLRVIANYAVGYDNIDVQACEEKGVRVSNTPCDEVNESVAEFAWALMLALSRRLPEAAEYARNAAYHGWEPEIFIGGDLKGRTLGIIGAGRIGSMVAKRAEGWEMRVMSYSRSSGLKLEEVLGQSDFVSLHVPLTSETRHLINKKSLGAMKKGAILVNTARGPVVDEAEVAEALRAGFLGGYGADVFENEPNPYAELLQMENVILTPHIASATVAARKRMGELAVLNLVEGLAGREMPNLVK</sequence>
<evidence type="ECO:0000256" key="1">
    <source>
        <dbReference type="ARBA" id="ARBA00005854"/>
    </source>
</evidence>
<keyword evidence="3" id="KW-0520">NAD</keyword>
<dbReference type="PANTHER" id="PTHR10996:SF257">
    <property type="entry name" value="GLYOXYLATE REDUCTASE 1"/>
    <property type="match status" value="1"/>
</dbReference>
<name>A0A1F4ZET9_9BACT</name>
<evidence type="ECO:0000256" key="4">
    <source>
        <dbReference type="RuleBase" id="RU003719"/>
    </source>
</evidence>
<dbReference type="GO" id="GO:0005829">
    <property type="term" value="C:cytosol"/>
    <property type="evidence" value="ECO:0007669"/>
    <property type="project" value="TreeGrafter"/>
</dbReference>
<comment type="caution">
    <text evidence="7">The sequence shown here is derived from an EMBL/GenBank/DDBJ whole genome shotgun (WGS) entry which is preliminary data.</text>
</comment>
<dbReference type="InterPro" id="IPR029753">
    <property type="entry name" value="D-isomer_DH_CS"/>
</dbReference>
<organism evidence="7 8">
    <name type="scientific">Candidatus Amesbacteria bacterium RIFCSPLOWO2_01_FULL_48_25</name>
    <dbReference type="NCBI Taxonomy" id="1797259"/>
    <lineage>
        <taxon>Bacteria</taxon>
        <taxon>Candidatus Amesiibacteriota</taxon>
    </lineage>
</organism>
<evidence type="ECO:0000256" key="2">
    <source>
        <dbReference type="ARBA" id="ARBA00023002"/>
    </source>
</evidence>
<proteinExistence type="inferred from homology"/>
<dbReference type="InterPro" id="IPR006139">
    <property type="entry name" value="D-isomer_2_OHA_DH_cat_dom"/>
</dbReference>
<dbReference type="InterPro" id="IPR036291">
    <property type="entry name" value="NAD(P)-bd_dom_sf"/>
</dbReference>
<accession>A0A1F4ZET9</accession>
<keyword evidence="2 4" id="KW-0560">Oxidoreductase</keyword>
<dbReference type="GO" id="GO:0051287">
    <property type="term" value="F:NAD binding"/>
    <property type="evidence" value="ECO:0007669"/>
    <property type="project" value="InterPro"/>
</dbReference>
<evidence type="ECO:0000313" key="7">
    <source>
        <dbReference type="EMBL" id="OGD04406.1"/>
    </source>
</evidence>
<evidence type="ECO:0000256" key="3">
    <source>
        <dbReference type="ARBA" id="ARBA00023027"/>
    </source>
</evidence>
<feature type="domain" description="D-isomer specific 2-hydroxyacid dehydrogenase NAD-binding" evidence="6">
    <location>
        <begin position="104"/>
        <end position="269"/>
    </location>
</feature>
<dbReference type="STRING" id="1797259.A2989_05250"/>